<gene>
    <name evidence="5" type="primary">LOC103512196</name>
</gene>
<proteinExistence type="inferred from homology"/>
<dbReference type="PANTHER" id="PTHR10656:SF70">
    <property type="entry name" value="PROTEIN MAB-21-RELATED"/>
    <property type="match status" value="1"/>
</dbReference>
<dbReference type="Pfam" id="PF20266">
    <property type="entry name" value="Mab-21_C"/>
    <property type="match status" value="1"/>
</dbReference>
<dbReference type="InterPro" id="IPR046903">
    <property type="entry name" value="Mab-21-like_nuc_Trfase"/>
</dbReference>
<evidence type="ECO:0000259" key="2">
    <source>
        <dbReference type="Pfam" id="PF03281"/>
    </source>
</evidence>
<comment type="similarity">
    <text evidence="1">Belongs to the mab-21 family.</text>
</comment>
<dbReference type="PaxDb" id="121845-A0A1S4EF43"/>
<dbReference type="PANTHER" id="PTHR10656">
    <property type="entry name" value="CELL FATE DETERMINING PROTEIN MAB21-RELATED"/>
    <property type="match status" value="1"/>
</dbReference>
<dbReference type="Gene3D" id="1.10.1410.40">
    <property type="match status" value="1"/>
</dbReference>
<dbReference type="SMART" id="SM01265">
    <property type="entry name" value="Mab-21"/>
    <property type="match status" value="1"/>
</dbReference>
<dbReference type="Proteomes" id="UP000079169">
    <property type="component" value="Unplaced"/>
</dbReference>
<keyword evidence="4" id="KW-1185">Reference proteome</keyword>
<sequence>MLVPSDMMAAQSKILYQLNKYYGERVQTRKASIAKTIREVCKVVQDVLREVEVQEPRFISSLTECNGRFEGLDVITPTEFEVVLYLNQMGELNFVDDGSLPGCAVLKLSDGRKRSMSLWVEFITASGYLSARKIRSRFQTLVAQACDKCDYRESVKMIADTTEVKLRILGKYVVQITPAFKCAGVWPRSASQWPQPDIAWPHPSIVAEIKAEGFDLLSKETFNITGKQSALEGDAWVMSFLEVEKRLLLGGCRRKCLSVLKTLRNRHLDLPGNPITNYCMKSLLLYECEKHPSENDWEDHCVGDRINGIFLQLISCLQCKRCPNYFVPQLDLFKGKTPSSLENAAKQVWRLTRELLTNSNALDKL</sequence>
<dbReference type="InterPro" id="IPR024810">
    <property type="entry name" value="MAB21L/cGLR"/>
</dbReference>
<evidence type="ECO:0000256" key="1">
    <source>
        <dbReference type="ARBA" id="ARBA00008307"/>
    </source>
</evidence>
<dbReference type="GeneID" id="103512196"/>
<feature type="domain" description="Mab-21-like HhH/H2TH-like" evidence="3">
    <location>
        <begin position="252"/>
        <end position="350"/>
    </location>
</feature>
<dbReference type="RefSeq" id="XP_017300795.1">
    <property type="nucleotide sequence ID" value="XM_017445306.2"/>
</dbReference>
<accession>A0A1S4EF43</accession>
<feature type="domain" description="Mab-21-like nucleotidyltransferase" evidence="2">
    <location>
        <begin position="69"/>
        <end position="249"/>
    </location>
</feature>
<dbReference type="FunFam" id="3.30.460.90:FF:000001">
    <property type="entry name" value="protein mab-21-like 2"/>
    <property type="match status" value="1"/>
</dbReference>
<evidence type="ECO:0000313" key="4">
    <source>
        <dbReference type="Proteomes" id="UP000079169"/>
    </source>
</evidence>
<dbReference type="FunFam" id="1.10.1410.40:FF:000002">
    <property type="entry name" value="protein mab-21-like 1"/>
    <property type="match status" value="1"/>
</dbReference>
<protein>
    <submittedName>
        <fullName evidence="5">Protein mab-21-like</fullName>
    </submittedName>
</protein>
<dbReference type="AlphaFoldDB" id="A0A1S4EF43"/>
<dbReference type="InterPro" id="IPR046906">
    <property type="entry name" value="Mab-21_HhH/H2TH-like"/>
</dbReference>
<organism evidence="4 5">
    <name type="scientific">Diaphorina citri</name>
    <name type="common">Asian citrus psyllid</name>
    <dbReference type="NCBI Taxonomy" id="121845"/>
    <lineage>
        <taxon>Eukaryota</taxon>
        <taxon>Metazoa</taxon>
        <taxon>Ecdysozoa</taxon>
        <taxon>Arthropoda</taxon>
        <taxon>Hexapoda</taxon>
        <taxon>Insecta</taxon>
        <taxon>Pterygota</taxon>
        <taxon>Neoptera</taxon>
        <taxon>Paraneoptera</taxon>
        <taxon>Hemiptera</taxon>
        <taxon>Sternorrhyncha</taxon>
        <taxon>Psylloidea</taxon>
        <taxon>Psyllidae</taxon>
        <taxon>Diaphorininae</taxon>
        <taxon>Diaphorina</taxon>
    </lineage>
</organism>
<evidence type="ECO:0000313" key="5">
    <source>
        <dbReference type="RefSeq" id="XP_017300795.1"/>
    </source>
</evidence>
<dbReference type="Pfam" id="PF03281">
    <property type="entry name" value="Mab-21"/>
    <property type="match status" value="1"/>
</dbReference>
<reference evidence="5" key="1">
    <citation type="submission" date="2025-08" db="UniProtKB">
        <authorList>
            <consortium name="RefSeq"/>
        </authorList>
    </citation>
    <scope>IDENTIFICATION</scope>
</reference>
<dbReference type="KEGG" id="dci:103512196"/>
<dbReference type="Gene3D" id="3.30.460.90">
    <property type="match status" value="1"/>
</dbReference>
<name>A0A1S4EF43_DIACI</name>
<evidence type="ECO:0000259" key="3">
    <source>
        <dbReference type="Pfam" id="PF20266"/>
    </source>
</evidence>
<dbReference type="STRING" id="121845.A0A1S4EF43"/>